<sequence>MSESPDAVSAAAVPFAEAAWQALPAPAAQLAMISGALAGFVLALVSGLVLGWRVMLVRWDGSLWATIAGVLVFAVLGAALGVWLGYRRWKFAAWRLDAQGLQVRRGRWWRKEILVPRSRVQHLDIERGPIERHFGLATLIVHTAGTRLHALRQPGFLDADAVALRDALVPASNRSDDVL</sequence>
<keyword evidence="4" id="KW-1185">Reference proteome</keyword>
<dbReference type="OrthoDB" id="1750577at2"/>
<dbReference type="PANTHER" id="PTHR34473">
    <property type="entry name" value="UPF0699 TRANSMEMBRANE PROTEIN YDBS"/>
    <property type="match status" value="1"/>
</dbReference>
<dbReference type="Proteomes" id="UP000029385">
    <property type="component" value="Unassembled WGS sequence"/>
</dbReference>
<dbReference type="Pfam" id="PF03703">
    <property type="entry name" value="bPH_2"/>
    <property type="match status" value="1"/>
</dbReference>
<protein>
    <recommendedName>
        <fullName evidence="2">YdbS-like PH domain-containing protein</fullName>
    </recommendedName>
</protein>
<keyword evidence="1" id="KW-1133">Transmembrane helix</keyword>
<gene>
    <name evidence="3" type="ORF">N789_06480</name>
</gene>
<feature type="transmembrane region" description="Helical" evidence="1">
    <location>
        <begin position="64"/>
        <end position="86"/>
    </location>
</feature>
<evidence type="ECO:0000256" key="1">
    <source>
        <dbReference type="SAM" id="Phobius"/>
    </source>
</evidence>
<feature type="domain" description="YdbS-like PH" evidence="2">
    <location>
        <begin position="89"/>
        <end position="147"/>
    </location>
</feature>
<keyword evidence="1" id="KW-0812">Transmembrane</keyword>
<dbReference type="eggNOG" id="COG3402">
    <property type="taxonomic scope" value="Bacteria"/>
</dbReference>
<dbReference type="EMBL" id="AVCI01000003">
    <property type="protein sequence ID" value="KFN44056.1"/>
    <property type="molecule type" value="Genomic_DNA"/>
</dbReference>
<evidence type="ECO:0000313" key="4">
    <source>
        <dbReference type="Proteomes" id="UP000029385"/>
    </source>
</evidence>
<evidence type="ECO:0000259" key="2">
    <source>
        <dbReference type="Pfam" id="PF03703"/>
    </source>
</evidence>
<name>A0A091AX95_9GAMM</name>
<proteinExistence type="predicted"/>
<feature type="transmembrane region" description="Helical" evidence="1">
    <location>
        <begin position="30"/>
        <end position="52"/>
    </location>
</feature>
<dbReference type="RefSeq" id="WP_022969370.1">
    <property type="nucleotide sequence ID" value="NZ_ATVD01000003.1"/>
</dbReference>
<organism evidence="3 4">
    <name type="scientific">Arenimonas oryziterrae DSM 21050 = YC6267</name>
    <dbReference type="NCBI Taxonomy" id="1121015"/>
    <lineage>
        <taxon>Bacteria</taxon>
        <taxon>Pseudomonadati</taxon>
        <taxon>Pseudomonadota</taxon>
        <taxon>Gammaproteobacteria</taxon>
        <taxon>Lysobacterales</taxon>
        <taxon>Lysobacteraceae</taxon>
        <taxon>Arenimonas</taxon>
    </lineage>
</organism>
<dbReference type="AlphaFoldDB" id="A0A091AX95"/>
<dbReference type="PANTHER" id="PTHR34473:SF3">
    <property type="entry name" value="TRANSMEMBRANE PROTEIN-RELATED"/>
    <property type="match status" value="1"/>
</dbReference>
<keyword evidence="1" id="KW-0472">Membrane</keyword>
<accession>A0A091AX95</accession>
<dbReference type="InterPro" id="IPR005182">
    <property type="entry name" value="YdbS-like_PH"/>
</dbReference>
<evidence type="ECO:0000313" key="3">
    <source>
        <dbReference type="EMBL" id="KFN44056.1"/>
    </source>
</evidence>
<dbReference type="PATRIC" id="fig|1121015.4.peg.785"/>
<dbReference type="STRING" id="1121015.GCA_000420545_01750"/>
<reference evidence="3 4" key="1">
    <citation type="submission" date="2013-09" db="EMBL/GenBank/DDBJ databases">
        <title>Genome sequencing of Arenimonas oryziterrae.</title>
        <authorList>
            <person name="Chen F."/>
            <person name="Wang G."/>
        </authorList>
    </citation>
    <scope>NUCLEOTIDE SEQUENCE [LARGE SCALE GENOMIC DNA]</scope>
    <source>
        <strain evidence="3 4">YC6267</strain>
    </source>
</reference>
<comment type="caution">
    <text evidence="3">The sequence shown here is derived from an EMBL/GenBank/DDBJ whole genome shotgun (WGS) entry which is preliminary data.</text>
</comment>